<dbReference type="AlphaFoldDB" id="A0A0G8EFI6"/>
<keyword evidence="3" id="KW-0378">Hydrolase</keyword>
<dbReference type="GO" id="GO:0042254">
    <property type="term" value="P:ribosome biogenesis"/>
    <property type="evidence" value="ECO:0007669"/>
    <property type="project" value="UniProtKB-KW"/>
</dbReference>
<organism evidence="7 8">
    <name type="scientific">Bacillus cereus</name>
    <dbReference type="NCBI Taxonomy" id="1396"/>
    <lineage>
        <taxon>Bacteria</taxon>
        <taxon>Bacillati</taxon>
        <taxon>Bacillota</taxon>
        <taxon>Bacilli</taxon>
        <taxon>Bacillales</taxon>
        <taxon>Bacillaceae</taxon>
        <taxon>Bacillus</taxon>
        <taxon>Bacillus cereus group</taxon>
    </lineage>
</organism>
<evidence type="ECO:0000256" key="5">
    <source>
        <dbReference type="ARBA" id="ARBA00044503"/>
    </source>
</evidence>
<dbReference type="PANTHER" id="PTHR39178:SF1">
    <property type="entry name" value="RIBOSOMAL-PROCESSING CYSTEINE PROTEASE PRP"/>
    <property type="match status" value="1"/>
</dbReference>
<evidence type="ECO:0000256" key="4">
    <source>
        <dbReference type="ARBA" id="ARBA00022807"/>
    </source>
</evidence>
<dbReference type="SUPFAM" id="SSF118010">
    <property type="entry name" value="TM1457-like"/>
    <property type="match status" value="1"/>
</dbReference>
<name>A0A0G8EFI6_BACCE</name>
<dbReference type="PATRIC" id="fig|1396.428.peg.2547"/>
<dbReference type="PANTHER" id="PTHR39178">
    <property type="entry name" value="HYPOTHETICAL RIBOSOME-ASSOCIATED PROTEIN"/>
    <property type="match status" value="1"/>
</dbReference>
<dbReference type="GO" id="GO:0006508">
    <property type="term" value="P:proteolysis"/>
    <property type="evidence" value="ECO:0007669"/>
    <property type="project" value="UniProtKB-KW"/>
</dbReference>
<dbReference type="RefSeq" id="WP_046956851.1">
    <property type="nucleotide sequence ID" value="NZ_LCYI01000062.1"/>
</dbReference>
<proteinExistence type="inferred from homology"/>
<keyword evidence="4" id="KW-0788">Thiol protease</keyword>
<gene>
    <name evidence="7" type="ORF">B4077_3193</name>
</gene>
<accession>A0A0G8EFI6</accession>
<keyword evidence="1" id="KW-0690">Ribosome biogenesis</keyword>
<dbReference type="CDD" id="cd16332">
    <property type="entry name" value="Prp-like"/>
    <property type="match status" value="1"/>
</dbReference>
<evidence type="ECO:0000256" key="1">
    <source>
        <dbReference type="ARBA" id="ARBA00022517"/>
    </source>
</evidence>
<dbReference type="EMBL" id="LCYI01000062">
    <property type="protein sequence ID" value="KLA22247.1"/>
    <property type="molecule type" value="Genomic_DNA"/>
</dbReference>
<evidence type="ECO:0000256" key="3">
    <source>
        <dbReference type="ARBA" id="ARBA00022801"/>
    </source>
</evidence>
<protein>
    <recommendedName>
        <fullName evidence="6">Ribosomal processing cysteine protease Prp</fullName>
    </recommendedName>
</protein>
<evidence type="ECO:0000313" key="7">
    <source>
        <dbReference type="EMBL" id="KLA22247.1"/>
    </source>
</evidence>
<keyword evidence="2" id="KW-0645">Protease</keyword>
<sequence length="115" mass="12981">MISISILHNNLDHINGFIVDGHANYSSYGEDIVCASVSTTTIGTVNAIERFCHLKMQTEVRDGYLKAIVPIDRNEKKGFSNSDHDIQLLLQAMAYTLRDLEKTYAKHIRITTKNI</sequence>
<reference evidence="7 8" key="1">
    <citation type="submission" date="2015-04" db="EMBL/GenBank/DDBJ databases">
        <title>Draft Genome Sequences of Eight Spore-Forming Food Isolates of Bacillus cereus Genome sequencing.</title>
        <authorList>
            <person name="Krawcyk A.O."/>
            <person name="de Jong A."/>
            <person name="Eijlander R.T."/>
            <person name="Berendsen E.M."/>
            <person name="Holsappel S."/>
            <person name="Wells-Bennik M."/>
            <person name="Kuipers O.P."/>
        </authorList>
    </citation>
    <scope>NUCLEOTIDE SEQUENCE [LARGE SCALE GENOMIC DNA]</scope>
    <source>
        <strain evidence="7 8">B4077</strain>
    </source>
</reference>
<evidence type="ECO:0000313" key="8">
    <source>
        <dbReference type="Proteomes" id="UP000035214"/>
    </source>
</evidence>
<dbReference type="GO" id="GO:0008234">
    <property type="term" value="F:cysteine-type peptidase activity"/>
    <property type="evidence" value="ECO:0007669"/>
    <property type="project" value="UniProtKB-KW"/>
</dbReference>
<evidence type="ECO:0000256" key="2">
    <source>
        <dbReference type="ARBA" id="ARBA00022670"/>
    </source>
</evidence>
<dbReference type="Proteomes" id="UP000035214">
    <property type="component" value="Unassembled WGS sequence"/>
</dbReference>
<dbReference type="Gene3D" id="3.30.70.1490">
    <property type="entry name" value="Cysteine protease Prp"/>
    <property type="match status" value="1"/>
</dbReference>
<dbReference type="Pfam" id="PF04327">
    <property type="entry name" value="Peptidase_Prp"/>
    <property type="match status" value="1"/>
</dbReference>
<comment type="caution">
    <text evidence="7">The sequence shown here is derived from an EMBL/GenBank/DDBJ whole genome shotgun (WGS) entry which is preliminary data.</text>
</comment>
<evidence type="ECO:0000256" key="6">
    <source>
        <dbReference type="ARBA" id="ARBA00044538"/>
    </source>
</evidence>
<comment type="similarity">
    <text evidence="5">Belongs to the Prp family.</text>
</comment>
<dbReference type="InterPro" id="IPR007422">
    <property type="entry name" value="Peptidase_Prp"/>
</dbReference>
<dbReference type="InterPro" id="IPR036764">
    <property type="entry name" value="Peptidase_Prp_sf"/>
</dbReference>